<keyword evidence="8" id="KW-1185">Reference proteome</keyword>
<dbReference type="AlphaFoldDB" id="A0A0K1PNC8"/>
<dbReference type="PANTHER" id="PTHR43289">
    <property type="entry name" value="MITOGEN-ACTIVATED PROTEIN KINASE KINASE KINASE 20-RELATED"/>
    <property type="match status" value="1"/>
</dbReference>
<dbReference type="KEGG" id="llu:AKJ09_01278"/>
<gene>
    <name evidence="7" type="ORF">AKJ09_01278</name>
</gene>
<feature type="domain" description="Protein kinase" evidence="6">
    <location>
        <begin position="1"/>
        <end position="276"/>
    </location>
</feature>
<protein>
    <submittedName>
        <fullName evidence="7">Serine/threonine protein kinase</fullName>
    </submittedName>
</protein>
<evidence type="ECO:0000256" key="5">
    <source>
        <dbReference type="SAM" id="MobiDB-lite"/>
    </source>
</evidence>
<dbReference type="GO" id="GO:0004674">
    <property type="term" value="F:protein serine/threonine kinase activity"/>
    <property type="evidence" value="ECO:0007669"/>
    <property type="project" value="UniProtKB-KW"/>
</dbReference>
<evidence type="ECO:0000256" key="3">
    <source>
        <dbReference type="ARBA" id="ARBA00022777"/>
    </source>
</evidence>
<evidence type="ECO:0000313" key="7">
    <source>
        <dbReference type="EMBL" id="AKU94614.1"/>
    </source>
</evidence>
<dbReference type="RefSeq" id="WP_146646178.1">
    <property type="nucleotide sequence ID" value="NZ_CP012333.1"/>
</dbReference>
<dbReference type="STRING" id="1391654.AKJ09_01278"/>
<dbReference type="InterPro" id="IPR011009">
    <property type="entry name" value="Kinase-like_dom_sf"/>
</dbReference>
<dbReference type="GO" id="GO:0005524">
    <property type="term" value="F:ATP binding"/>
    <property type="evidence" value="ECO:0007669"/>
    <property type="project" value="UniProtKB-KW"/>
</dbReference>
<evidence type="ECO:0000256" key="4">
    <source>
        <dbReference type="ARBA" id="ARBA00022840"/>
    </source>
</evidence>
<dbReference type="CDD" id="cd14014">
    <property type="entry name" value="STKc_PknB_like"/>
    <property type="match status" value="1"/>
</dbReference>
<name>A0A0K1PNC8_9BACT</name>
<dbReference type="PANTHER" id="PTHR43289:SF6">
    <property type="entry name" value="SERINE_THREONINE-PROTEIN KINASE NEKL-3"/>
    <property type="match status" value="1"/>
</dbReference>
<keyword evidence="2" id="KW-0547">Nucleotide-binding</keyword>
<evidence type="ECO:0000259" key="6">
    <source>
        <dbReference type="PROSITE" id="PS50011"/>
    </source>
</evidence>
<feature type="region of interest" description="Disordered" evidence="5">
    <location>
        <begin position="443"/>
        <end position="470"/>
    </location>
</feature>
<dbReference type="PROSITE" id="PS50011">
    <property type="entry name" value="PROTEIN_KINASE_DOM"/>
    <property type="match status" value="1"/>
</dbReference>
<dbReference type="InterPro" id="IPR008266">
    <property type="entry name" value="Tyr_kinase_AS"/>
</dbReference>
<proteinExistence type="predicted"/>
<dbReference type="Proteomes" id="UP000064967">
    <property type="component" value="Chromosome"/>
</dbReference>
<accession>A0A0K1PNC8</accession>
<evidence type="ECO:0000256" key="1">
    <source>
        <dbReference type="ARBA" id="ARBA00022679"/>
    </source>
</evidence>
<dbReference type="InterPro" id="IPR000719">
    <property type="entry name" value="Prot_kinase_dom"/>
</dbReference>
<keyword evidence="1" id="KW-0808">Transferase</keyword>
<dbReference type="Gene3D" id="3.30.200.20">
    <property type="entry name" value="Phosphorylase Kinase, domain 1"/>
    <property type="match status" value="1"/>
</dbReference>
<dbReference type="PROSITE" id="PS00109">
    <property type="entry name" value="PROTEIN_KINASE_TYR"/>
    <property type="match status" value="1"/>
</dbReference>
<dbReference type="SUPFAM" id="SSF56112">
    <property type="entry name" value="Protein kinase-like (PK-like)"/>
    <property type="match status" value="1"/>
</dbReference>
<dbReference type="Pfam" id="PF00069">
    <property type="entry name" value="Pkinase"/>
    <property type="match status" value="1"/>
</dbReference>
<keyword evidence="7" id="KW-0723">Serine/threonine-protein kinase</keyword>
<reference evidence="7 8" key="1">
    <citation type="submission" date="2015-08" db="EMBL/GenBank/DDBJ databases">
        <authorList>
            <person name="Babu N.S."/>
            <person name="Beckwith C.J."/>
            <person name="Beseler K.G."/>
            <person name="Brison A."/>
            <person name="Carone J.V."/>
            <person name="Caskin T.P."/>
            <person name="Diamond M."/>
            <person name="Durham M.E."/>
            <person name="Foxe J.M."/>
            <person name="Go M."/>
            <person name="Henderson B.A."/>
            <person name="Jones I.B."/>
            <person name="McGettigan J.A."/>
            <person name="Micheletti S.J."/>
            <person name="Nasrallah M.E."/>
            <person name="Ortiz D."/>
            <person name="Piller C.R."/>
            <person name="Privatt S.R."/>
            <person name="Schneider S.L."/>
            <person name="Sharp S."/>
            <person name="Smith T.C."/>
            <person name="Stanton J.D."/>
            <person name="Ullery H.E."/>
            <person name="Wilson R.J."/>
            <person name="Serrano M.G."/>
            <person name="Buck G."/>
            <person name="Lee V."/>
            <person name="Wang Y."/>
            <person name="Carvalho R."/>
            <person name="Voegtly L."/>
            <person name="Shi R."/>
            <person name="Duckworth R."/>
            <person name="Johnson A."/>
            <person name="Loviza R."/>
            <person name="Walstead R."/>
            <person name="Shah Z."/>
            <person name="Kiflezghi M."/>
            <person name="Wade K."/>
            <person name="Ball S.L."/>
            <person name="Bradley K.W."/>
            <person name="Asai D.J."/>
            <person name="Bowman C.A."/>
            <person name="Russell D.A."/>
            <person name="Pope W.H."/>
            <person name="Jacobs-Sera D."/>
            <person name="Hendrix R.W."/>
            <person name="Hatfull G.F."/>
        </authorList>
    </citation>
    <scope>NUCLEOTIDE SEQUENCE [LARGE SCALE GENOMIC DNA]</scope>
    <source>
        <strain evidence="7 8">DSM 27648</strain>
    </source>
</reference>
<dbReference type="EMBL" id="CP012333">
    <property type="protein sequence ID" value="AKU94614.1"/>
    <property type="molecule type" value="Genomic_DNA"/>
</dbReference>
<dbReference type="OrthoDB" id="9801841at2"/>
<organism evidence="7 8">
    <name type="scientific">Labilithrix luteola</name>
    <dbReference type="NCBI Taxonomy" id="1391654"/>
    <lineage>
        <taxon>Bacteria</taxon>
        <taxon>Pseudomonadati</taxon>
        <taxon>Myxococcota</taxon>
        <taxon>Polyangia</taxon>
        <taxon>Polyangiales</taxon>
        <taxon>Labilitrichaceae</taxon>
        <taxon>Labilithrix</taxon>
    </lineage>
</organism>
<sequence length="492" mass="52015">MIHEEIAAGGMATIHYGRLRGPIGFARTVAIKRLHPQFAKDPAFVAMFMDEARLTARIRHPNVAQTLDIVALDGELFIVMEYVHGDSLVHLLRLDENGEGTRVPLGVLSAIVCGVLHGLHAAHQVTGDDGKPLHLVHRDVSPQNVMVGADGTSRVIDFGIAKALGRVYSTREGEVRGKLAYMAPEQVTGKEIDCRTDVFAAGILLWESLTSERLFGRPGEAETLAAVLHREIEPPSELNPDVPPAVDEICLRALERAPGKRFQTAHEMAVALEASLPVASPRRVAEWVAARAGEVLVERTRYVARIETTAGDTEDVEQRATPAPLPPPSERTAPIETTASLSIDAPKTVPPPTPRRRGRWLIGAVAVLALVTGYLVRSSVSGTSTAPRAAVEHVAVPVPVSPPPAAASVVASPAVTLSAEAPAPDAGRARTVVAASHVAPKVSSVVPSSAGPSSAASSSAPRSSARATPTAPCTVRSYIDESGITHFVEECK</sequence>
<feature type="region of interest" description="Disordered" evidence="5">
    <location>
        <begin position="308"/>
        <end position="335"/>
    </location>
</feature>
<keyword evidence="3 7" id="KW-0418">Kinase</keyword>
<evidence type="ECO:0000313" key="8">
    <source>
        <dbReference type="Proteomes" id="UP000064967"/>
    </source>
</evidence>
<evidence type="ECO:0000256" key="2">
    <source>
        <dbReference type="ARBA" id="ARBA00022741"/>
    </source>
</evidence>
<dbReference type="PATRIC" id="fig|1391654.3.peg.1293"/>
<keyword evidence="4" id="KW-0067">ATP-binding</keyword>
<dbReference type="Gene3D" id="1.10.510.10">
    <property type="entry name" value="Transferase(Phosphotransferase) domain 1"/>
    <property type="match status" value="1"/>
</dbReference>